<dbReference type="CDD" id="cd19607">
    <property type="entry name" value="GTA_TIM-barrel-like"/>
    <property type="match status" value="1"/>
</dbReference>
<dbReference type="InterPro" id="IPR032876">
    <property type="entry name" value="J_dom"/>
</dbReference>
<dbReference type="InterPro" id="IPR056490">
    <property type="entry name" value="Rcc01698_C"/>
</dbReference>
<dbReference type="AlphaFoldDB" id="A0A0S3PZ57"/>
<protein>
    <submittedName>
        <fullName evidence="4">Uncharacterized protein</fullName>
    </submittedName>
</protein>
<dbReference type="Pfam" id="PF13550">
    <property type="entry name" value="Phage-tail_3"/>
    <property type="match status" value="1"/>
</dbReference>
<dbReference type="OrthoDB" id="8445115at2"/>
<dbReference type="Pfam" id="PF23666">
    <property type="entry name" value="Rcc01698_C"/>
    <property type="match status" value="1"/>
</dbReference>
<dbReference type="EMBL" id="AP014946">
    <property type="protein sequence ID" value="BAT61217.1"/>
    <property type="molecule type" value="Genomic_DNA"/>
</dbReference>
<evidence type="ECO:0000313" key="4">
    <source>
        <dbReference type="EMBL" id="BAT61217.1"/>
    </source>
</evidence>
<feature type="domain" description="Rcc01698-like C-terminal" evidence="3">
    <location>
        <begin position="1023"/>
        <end position="1121"/>
    </location>
</feature>
<dbReference type="Proteomes" id="UP000236884">
    <property type="component" value="Chromosome"/>
</dbReference>
<evidence type="ECO:0000259" key="2">
    <source>
        <dbReference type="Pfam" id="PF13550"/>
    </source>
</evidence>
<dbReference type="RefSeq" id="WP_096357945.1">
    <property type="nucleotide sequence ID" value="NZ_AP014946.1"/>
</dbReference>
<dbReference type="SUPFAM" id="SSF51445">
    <property type="entry name" value="(Trans)glycosidases"/>
    <property type="match status" value="1"/>
</dbReference>
<feature type="domain" description="GTA TIM-barrel-like" evidence="1">
    <location>
        <begin position="411"/>
        <end position="712"/>
    </location>
</feature>
<proteinExistence type="predicted"/>
<evidence type="ECO:0000313" key="5">
    <source>
        <dbReference type="Proteomes" id="UP000236884"/>
    </source>
</evidence>
<dbReference type="Gene3D" id="3.20.20.80">
    <property type="entry name" value="Glycosidases"/>
    <property type="match status" value="1"/>
</dbReference>
<dbReference type="KEGG" id="vgo:GJW-30_1_03774"/>
<evidence type="ECO:0000259" key="1">
    <source>
        <dbReference type="Pfam" id="PF13547"/>
    </source>
</evidence>
<evidence type="ECO:0000259" key="3">
    <source>
        <dbReference type="Pfam" id="PF23666"/>
    </source>
</evidence>
<name>A0A0S3PZ57_9BRAD</name>
<accession>A0A0S3PZ57</accession>
<sequence length="1280" mass="137418">MASLVLSFAGAAVGGMLGPVGAIVGRIAGAIGGSLIDQVLLGGKPSIEGPRQNDLSVTTSTEGAPISRLYGRGRVTGQMIWATPLEEVVTKEKQKGSGKLGGGATTTNYTYFANFAIGLAEGPVAHIARIWADGKLLDLTNVVWRFHRGTETQDADPLIVAREGPANAPAYRGLAYVVFERLPLANFGNRIPQLSFELIRPVGKLETMVRAVTVIPGTTEFGYEPSAVTRNLGPGTSGAENRHVVHARSDVVAALDELQALCPRLERVAVVVAWLGDDLRAGNCKLMPGVEIADKAMNAGVNWSVAGYSRGEARLASQTNGRPSYGGTPSDASVTDLIRELKARGLKVTLYPFIMMDIPAGNTLPDPWSGAGSQPPFPWRGRITCDPAPGRPGSADGTATATAQVDAFFSGYRAMILHYARLVESAGGVDAFLIGSEMRSLTRVRGANDTYPAVDQLVVLASEVRAICGTKTKITYAADWTEYGAHAVDANASTLRFPLDALWASPAIDAVGIDYYAPLSDWRDTAGHQDLAVTESIYDVGYLRRNLRSGEAFDWYYGDDAARARQQRTPITDGAAGKPWVFRVKDIWNWWREPHYARTGGKEHAAPTAWMPQSKPIWFTECGCPAVNKGTKQPSTFPDPKSSEGIKPYFSNGTRDDLIARRHLEAVIGNFDPEFGANDSDNPIAPTYGARMFDPAALHLWTWDARPFPMFPAAVDVWSDGENWETGHWLNGRFGAAPLCELVAAILTDAGVTDFDASGLRGVVDGYLIDRPMSPRAAIDQLARAFAFDVIADGRTLVFRQRGVGLAVALSHDDLVEPEKGAGTTFSRAQETELPREIVLSFTDTANHYRRSSVRSSRLAVGSTRVSSAELAIAASDAVATQRAEVWLQDTWAGREQAEFALAPSRLSVTAGDLVSLTLGDRDQTFEVLEVRDGEARQIKARSIYPYALDAPLAATSWHAPPPALSVGPPHVVIADLPRLPSDGADVLQRAGVFARPWPGGVALWRSIDGTAFEQLAVAALPAVCGEAVDSLPPGPFGRWDRATTFRVRLYGGMLTSKTDSIVLGGANAAALQRPDGGWEVFQFANATLVGEQTYALSGLLRGQLGTEWSARDVLPARAPFLLLDEALVPLAQGAGDIGRASTLRFVAAALDHGDPSAREVKTTTGPTALQPYAPVHLRAKRDASGVKISWVRRTRIDGDNFDIIEVPLGEESERYEVDILAGDVVRRTLRVTSPQAIYAAADELIDFGVAQTQLSLRVFQMSAVVGRGIAAVKSVPIKT</sequence>
<dbReference type="InterPro" id="IPR017853">
    <property type="entry name" value="GH"/>
</dbReference>
<gene>
    <name evidence="4" type="ORF">GJW-30_1_03774</name>
</gene>
<dbReference type="Pfam" id="PF13547">
    <property type="entry name" value="GTA_TIM"/>
    <property type="match status" value="1"/>
</dbReference>
<keyword evidence="5" id="KW-1185">Reference proteome</keyword>
<reference evidence="4 5" key="1">
    <citation type="submission" date="2015-08" db="EMBL/GenBank/DDBJ databases">
        <title>Investigation of the bacterial diversity of lava forest soil.</title>
        <authorList>
            <person name="Lee J.S."/>
        </authorList>
    </citation>
    <scope>NUCLEOTIDE SEQUENCE [LARGE SCALE GENOMIC DNA]</scope>
    <source>
        <strain evidence="4 5">GJW-30</strain>
    </source>
</reference>
<organism evidence="4 5">
    <name type="scientific">Variibacter gotjawalensis</name>
    <dbReference type="NCBI Taxonomy" id="1333996"/>
    <lineage>
        <taxon>Bacteria</taxon>
        <taxon>Pseudomonadati</taxon>
        <taxon>Pseudomonadota</taxon>
        <taxon>Alphaproteobacteria</taxon>
        <taxon>Hyphomicrobiales</taxon>
        <taxon>Nitrobacteraceae</taxon>
        <taxon>Variibacter</taxon>
    </lineage>
</organism>
<dbReference type="InterPro" id="IPR025195">
    <property type="entry name" value="GTA_TIM_dom"/>
</dbReference>
<feature type="domain" description="Tip attachment protein J" evidence="2">
    <location>
        <begin position="770"/>
        <end position="932"/>
    </location>
</feature>